<dbReference type="EMBL" id="RAHG01000003">
    <property type="protein sequence ID" value="RJT14234.1"/>
    <property type="molecule type" value="Genomic_DNA"/>
</dbReference>
<protein>
    <submittedName>
        <fullName evidence="1">AroM family protein</fullName>
    </submittedName>
</protein>
<dbReference type="InterPro" id="IPR010843">
    <property type="entry name" value="Uncharacterised_AroM"/>
</dbReference>
<dbReference type="GeneID" id="88082125"/>
<proteinExistence type="predicted"/>
<dbReference type="Proteomes" id="UP000284119">
    <property type="component" value="Unassembled WGS sequence"/>
</dbReference>
<accession>A0ABX9P2R4</accession>
<sequence>MMTSFATLTIGQAPRSDITPLLMTHLPDEPVTHVGLLDGLSREQIEQRYAPQEGEAVLVALLLDGSQVLLAAAGAERGLQEKIHQLEAQGCATILLLCGGEFSSLHADSALLIEPERMIPPLIGAMVGTHRAGIVVPVESQIGWQTNKWRKLEQAPCFAVASPYLPDDQALTDAAIRFAEQGAEVVVLDCFGYNHHHVEVLEQHLDIPVLLANVLMVQLAAELVA</sequence>
<name>A0ABX9P2R4_9GAMM</name>
<keyword evidence="2" id="KW-1185">Reference proteome</keyword>
<dbReference type="RefSeq" id="WP_112164270.1">
    <property type="nucleotide sequence ID" value="NZ_CBCPIW010000004.1"/>
</dbReference>
<dbReference type="InterPro" id="IPR001920">
    <property type="entry name" value="Asp/Glu_race"/>
</dbReference>
<dbReference type="NCBIfam" id="NF007788">
    <property type="entry name" value="PRK10481.1"/>
    <property type="match status" value="1"/>
</dbReference>
<evidence type="ECO:0000313" key="2">
    <source>
        <dbReference type="Proteomes" id="UP000284119"/>
    </source>
</evidence>
<dbReference type="Pfam" id="PF07302">
    <property type="entry name" value="AroM"/>
    <property type="match status" value="1"/>
</dbReference>
<gene>
    <name evidence="1" type="ORF">D5396_09675</name>
</gene>
<dbReference type="Gene3D" id="3.40.50.1860">
    <property type="match status" value="1"/>
</dbReference>
<comment type="caution">
    <text evidence="1">The sequence shown here is derived from an EMBL/GenBank/DDBJ whole genome shotgun (WGS) entry which is preliminary data.</text>
</comment>
<evidence type="ECO:0000313" key="1">
    <source>
        <dbReference type="EMBL" id="RJT14234.1"/>
    </source>
</evidence>
<reference evidence="1 2" key="1">
    <citation type="submission" date="2018-09" db="EMBL/GenBank/DDBJ databases">
        <authorList>
            <person name="Le Fleche-Mateos A."/>
        </authorList>
    </citation>
    <scope>NUCLEOTIDE SEQUENCE [LARGE SCALE GENOMIC DNA]</scope>
    <source>
        <strain evidence="1 2">DSM 30078</strain>
    </source>
</reference>
<organism evidence="1 2">
    <name type="scientific">Rahnella inusitata</name>
    <dbReference type="NCBI Taxonomy" id="58169"/>
    <lineage>
        <taxon>Bacteria</taxon>
        <taxon>Pseudomonadati</taxon>
        <taxon>Pseudomonadota</taxon>
        <taxon>Gammaproteobacteria</taxon>
        <taxon>Enterobacterales</taxon>
        <taxon>Yersiniaceae</taxon>
        <taxon>Rahnella</taxon>
    </lineage>
</organism>